<reference evidence="1" key="1">
    <citation type="submission" date="2018-05" db="EMBL/GenBank/DDBJ databases">
        <authorList>
            <person name="Lanie J.A."/>
            <person name="Ng W.-L."/>
            <person name="Kazmierczak K.M."/>
            <person name="Andrzejewski T.M."/>
            <person name="Davidsen T.M."/>
            <person name="Wayne K.J."/>
            <person name="Tettelin H."/>
            <person name="Glass J.I."/>
            <person name="Rusch D."/>
            <person name="Podicherti R."/>
            <person name="Tsui H.-C.T."/>
            <person name="Winkler M.E."/>
        </authorList>
    </citation>
    <scope>NUCLEOTIDE SEQUENCE</scope>
</reference>
<dbReference type="AlphaFoldDB" id="A0A381WDJ0"/>
<organism evidence="1">
    <name type="scientific">marine metagenome</name>
    <dbReference type="NCBI Taxonomy" id="408172"/>
    <lineage>
        <taxon>unclassified sequences</taxon>
        <taxon>metagenomes</taxon>
        <taxon>ecological metagenomes</taxon>
    </lineage>
</organism>
<dbReference type="EMBL" id="UINC01011464">
    <property type="protein sequence ID" value="SVA50590.1"/>
    <property type="molecule type" value="Genomic_DNA"/>
</dbReference>
<proteinExistence type="predicted"/>
<evidence type="ECO:0000313" key="1">
    <source>
        <dbReference type="EMBL" id="SVA50590.1"/>
    </source>
</evidence>
<protein>
    <submittedName>
        <fullName evidence="1">Uncharacterized protein</fullName>
    </submittedName>
</protein>
<sequence length="23" mass="2808">MRSKFVLISVFPLMLYTETYIQK</sequence>
<gene>
    <name evidence="1" type="ORF">METZ01_LOCUS103444</name>
</gene>
<name>A0A381WDJ0_9ZZZZ</name>
<accession>A0A381WDJ0</accession>